<evidence type="ECO:0000313" key="10">
    <source>
        <dbReference type="Proteomes" id="UP001309876"/>
    </source>
</evidence>
<proteinExistence type="inferred from homology"/>
<dbReference type="Proteomes" id="UP001309876">
    <property type="component" value="Unassembled WGS sequence"/>
</dbReference>
<evidence type="ECO:0000256" key="1">
    <source>
        <dbReference type="ARBA" id="ARBA00005078"/>
    </source>
</evidence>
<dbReference type="PIRSF" id="PIRSF031057">
    <property type="entry name" value="Thiamin_pyrophosphokinase"/>
    <property type="match status" value="1"/>
</dbReference>
<sequence length="204" mass="23084">MLVCADAGADRYMKYEKDGTAAERLPDAIIGDLDSLSKEARQYYTTKEVHIVEDPDQYSTDFTKALKWMRQEWDRQKGTNEELDIVVMGGLGGRVDQGFSQIHHLYMVLEQPDLLRGSIYLLSEQSLSFVLDHNENELHVNIDVFAENIGIIPVLGPTRVSTSGLEWDVSTSNHIKSDRVTITVDGPRPLFTLELAKRLCVDDR</sequence>
<dbReference type="GO" id="GO:0016301">
    <property type="term" value="F:kinase activity"/>
    <property type="evidence" value="ECO:0007669"/>
    <property type="project" value="UniProtKB-KW"/>
</dbReference>
<evidence type="ECO:0000259" key="7">
    <source>
        <dbReference type="Pfam" id="PF04263"/>
    </source>
</evidence>
<comment type="caution">
    <text evidence="9">The sequence shown here is derived from an EMBL/GenBank/DDBJ whole genome shotgun (WGS) entry which is preliminary data.</text>
</comment>
<dbReference type="InterPro" id="IPR016966">
    <property type="entry name" value="Thiamin_pyrophosphokinase_euk"/>
</dbReference>
<dbReference type="InterPro" id="IPR007373">
    <property type="entry name" value="Thiamin_PyroPKinase_B1-bd"/>
</dbReference>
<gene>
    <name evidence="9" type="primary">THI80</name>
    <name evidence="9" type="ORF">LTR05_003915</name>
</gene>
<dbReference type="GO" id="GO:0030975">
    <property type="term" value="F:thiamine binding"/>
    <property type="evidence" value="ECO:0007669"/>
    <property type="project" value="InterPro"/>
</dbReference>
<dbReference type="SUPFAM" id="SSF63999">
    <property type="entry name" value="Thiamin pyrophosphokinase, catalytic domain"/>
    <property type="match status" value="1"/>
</dbReference>
<comment type="pathway">
    <text evidence="1">Cofactor biosynthesis; thiamine diphosphate biosynthesis; thiamine diphosphate from thiamine: step 1/1.</text>
</comment>
<keyword evidence="10" id="KW-1185">Reference proteome</keyword>
<keyword evidence="5" id="KW-0418">Kinase</keyword>
<dbReference type="EC" id="2.7.6.2" evidence="9"/>
<dbReference type="GO" id="GO:0005524">
    <property type="term" value="F:ATP binding"/>
    <property type="evidence" value="ECO:0007669"/>
    <property type="project" value="UniProtKB-KW"/>
</dbReference>
<evidence type="ECO:0000259" key="8">
    <source>
        <dbReference type="Pfam" id="PF04265"/>
    </source>
</evidence>
<reference evidence="9 10" key="1">
    <citation type="submission" date="2023-08" db="EMBL/GenBank/DDBJ databases">
        <title>Black Yeasts Isolated from many extreme environments.</title>
        <authorList>
            <person name="Coleine C."/>
            <person name="Stajich J.E."/>
            <person name="Selbmann L."/>
        </authorList>
    </citation>
    <scope>NUCLEOTIDE SEQUENCE [LARGE SCALE GENOMIC DNA]</scope>
    <source>
        <strain evidence="9 10">CCFEE 5910</strain>
    </source>
</reference>
<dbReference type="Pfam" id="PF04263">
    <property type="entry name" value="TPK_catalytic"/>
    <property type="match status" value="1"/>
</dbReference>
<dbReference type="InterPro" id="IPR036371">
    <property type="entry name" value="TPK_B1-bd_sf"/>
</dbReference>
<keyword evidence="6" id="KW-0067">ATP-binding</keyword>
<evidence type="ECO:0000313" key="9">
    <source>
        <dbReference type="EMBL" id="KAK5086747.1"/>
    </source>
</evidence>
<dbReference type="PANTHER" id="PTHR13622">
    <property type="entry name" value="THIAMIN PYROPHOSPHOKINASE"/>
    <property type="match status" value="1"/>
</dbReference>
<evidence type="ECO:0000256" key="3">
    <source>
        <dbReference type="ARBA" id="ARBA00022679"/>
    </source>
</evidence>
<dbReference type="GO" id="GO:0006772">
    <property type="term" value="P:thiamine metabolic process"/>
    <property type="evidence" value="ECO:0007669"/>
    <property type="project" value="InterPro"/>
</dbReference>
<keyword evidence="3 9" id="KW-0808">Transferase</keyword>
<accession>A0AAN7T1U7</accession>
<evidence type="ECO:0000256" key="2">
    <source>
        <dbReference type="ARBA" id="ARBA00006785"/>
    </source>
</evidence>
<evidence type="ECO:0000256" key="5">
    <source>
        <dbReference type="ARBA" id="ARBA00022777"/>
    </source>
</evidence>
<dbReference type="SUPFAM" id="SSF63862">
    <property type="entry name" value="Thiamin pyrophosphokinase, substrate-binding domain"/>
    <property type="match status" value="1"/>
</dbReference>
<keyword evidence="4" id="KW-0547">Nucleotide-binding</keyword>
<feature type="domain" description="Thiamin pyrophosphokinase thiamin-binding" evidence="8">
    <location>
        <begin position="136"/>
        <end position="186"/>
    </location>
</feature>
<dbReference type="Pfam" id="PF04265">
    <property type="entry name" value="TPK_B1_binding"/>
    <property type="match status" value="1"/>
</dbReference>
<protein>
    <submittedName>
        <fullName evidence="9">Thiamine pyrophosphokinase</fullName>
        <ecNumber evidence="9">2.7.6.2</ecNumber>
    </submittedName>
</protein>
<dbReference type="InterPro" id="IPR007371">
    <property type="entry name" value="TPK_catalytic"/>
</dbReference>
<dbReference type="NCBIfam" id="TIGR01378">
    <property type="entry name" value="thi_PPkinase"/>
    <property type="match status" value="1"/>
</dbReference>
<dbReference type="Gene3D" id="3.40.50.10240">
    <property type="entry name" value="Thiamin pyrophosphokinase, catalytic domain"/>
    <property type="match status" value="1"/>
</dbReference>
<dbReference type="PANTHER" id="PTHR13622:SF8">
    <property type="entry name" value="THIAMIN PYROPHOSPHOKINASE 1"/>
    <property type="match status" value="1"/>
</dbReference>
<feature type="domain" description="Thiamin pyrophosphokinase catalytic" evidence="7">
    <location>
        <begin position="2"/>
        <end position="109"/>
    </location>
</feature>
<organism evidence="9 10">
    <name type="scientific">Lithohypha guttulata</name>
    <dbReference type="NCBI Taxonomy" id="1690604"/>
    <lineage>
        <taxon>Eukaryota</taxon>
        <taxon>Fungi</taxon>
        <taxon>Dikarya</taxon>
        <taxon>Ascomycota</taxon>
        <taxon>Pezizomycotina</taxon>
        <taxon>Eurotiomycetes</taxon>
        <taxon>Chaetothyriomycetidae</taxon>
        <taxon>Chaetothyriales</taxon>
        <taxon>Trichomeriaceae</taxon>
        <taxon>Lithohypha</taxon>
    </lineage>
</organism>
<evidence type="ECO:0000256" key="4">
    <source>
        <dbReference type="ARBA" id="ARBA00022741"/>
    </source>
</evidence>
<dbReference type="InterPro" id="IPR006282">
    <property type="entry name" value="Thi_PPkinase"/>
</dbReference>
<evidence type="ECO:0000256" key="6">
    <source>
        <dbReference type="ARBA" id="ARBA00022840"/>
    </source>
</evidence>
<dbReference type="GO" id="GO:0004788">
    <property type="term" value="F:thiamine diphosphokinase activity"/>
    <property type="evidence" value="ECO:0007669"/>
    <property type="project" value="UniProtKB-EC"/>
</dbReference>
<comment type="similarity">
    <text evidence="2">Belongs to the thiamine pyrophosphokinase family.</text>
</comment>
<dbReference type="InterPro" id="IPR036759">
    <property type="entry name" value="TPK_catalytic_sf"/>
</dbReference>
<name>A0AAN7T1U7_9EURO</name>
<dbReference type="CDD" id="cd07995">
    <property type="entry name" value="TPK"/>
    <property type="match status" value="1"/>
</dbReference>
<dbReference type="EMBL" id="JAVRRJ010000003">
    <property type="protein sequence ID" value="KAK5086747.1"/>
    <property type="molecule type" value="Genomic_DNA"/>
</dbReference>
<dbReference type="GO" id="GO:0009229">
    <property type="term" value="P:thiamine diphosphate biosynthetic process"/>
    <property type="evidence" value="ECO:0007669"/>
    <property type="project" value="InterPro"/>
</dbReference>
<dbReference type="AlphaFoldDB" id="A0AAN7T1U7"/>